<evidence type="ECO:0000313" key="2">
    <source>
        <dbReference type="EMBL" id="CAD9816695.1"/>
    </source>
</evidence>
<proteinExistence type="predicted"/>
<sequence length="114" mass="12791">MDKLPTSISYQTTPVKQKQELVNALEDMNLGDKTPSPQPPPTPSRKRGVERLQEVVDDGDDAELDVEENSDDEIRNFRDTGVMKWDDKSLPVVLASVIKKTMIARQGTEPTVLR</sequence>
<organism evidence="2">
    <name type="scientific">Attheya septentrionalis</name>
    <dbReference type="NCBI Taxonomy" id="420275"/>
    <lineage>
        <taxon>Eukaryota</taxon>
        <taxon>Sar</taxon>
        <taxon>Stramenopiles</taxon>
        <taxon>Ochrophyta</taxon>
        <taxon>Bacillariophyta</taxon>
        <taxon>Coscinodiscophyceae</taxon>
        <taxon>Chaetocerotophycidae</taxon>
        <taxon>Chaetocerotales</taxon>
        <taxon>Attheyaceae</taxon>
        <taxon>Attheya</taxon>
    </lineage>
</organism>
<dbReference type="AlphaFoldDB" id="A0A7S2XMP3"/>
<feature type="region of interest" description="Disordered" evidence="1">
    <location>
        <begin position="28"/>
        <end position="62"/>
    </location>
</feature>
<reference evidence="2" key="1">
    <citation type="submission" date="2021-01" db="EMBL/GenBank/DDBJ databases">
        <authorList>
            <person name="Corre E."/>
            <person name="Pelletier E."/>
            <person name="Niang G."/>
            <person name="Scheremetjew M."/>
            <person name="Finn R."/>
            <person name="Kale V."/>
            <person name="Holt S."/>
            <person name="Cochrane G."/>
            <person name="Meng A."/>
            <person name="Brown T."/>
            <person name="Cohen L."/>
        </authorList>
    </citation>
    <scope>NUCLEOTIDE SEQUENCE</scope>
    <source>
        <strain evidence="2">CCMP2084</strain>
    </source>
</reference>
<dbReference type="EMBL" id="HBHQ01012787">
    <property type="protein sequence ID" value="CAD9816695.1"/>
    <property type="molecule type" value="Transcribed_RNA"/>
</dbReference>
<gene>
    <name evidence="2" type="ORF">ASEP1449_LOCUS8527</name>
</gene>
<accession>A0A7S2XMP3</accession>
<protein>
    <submittedName>
        <fullName evidence="2">Uncharacterized protein</fullName>
    </submittedName>
</protein>
<name>A0A7S2XMP3_9STRA</name>
<evidence type="ECO:0000256" key="1">
    <source>
        <dbReference type="SAM" id="MobiDB-lite"/>
    </source>
</evidence>